<protein>
    <submittedName>
        <fullName evidence="1">Histidine kinase</fullName>
    </submittedName>
</protein>
<reference evidence="1" key="1">
    <citation type="submission" date="2020-05" db="EMBL/GenBank/DDBJ databases">
        <authorList>
            <person name="Zhu T."/>
            <person name="Keshari N."/>
            <person name="Lu X."/>
        </authorList>
    </citation>
    <scope>NUCLEOTIDE SEQUENCE</scope>
    <source>
        <strain evidence="1">NK1-12</strain>
    </source>
</reference>
<accession>A0AA96WMD3</accession>
<dbReference type="AlphaFoldDB" id="A0AA96WMD3"/>
<keyword evidence="1" id="KW-0418">Kinase</keyword>
<keyword evidence="1" id="KW-0808">Transferase</keyword>
<proteinExistence type="predicted"/>
<dbReference type="GO" id="GO:0016301">
    <property type="term" value="F:kinase activity"/>
    <property type="evidence" value="ECO:0007669"/>
    <property type="project" value="UniProtKB-KW"/>
</dbReference>
<dbReference type="EMBL" id="CP053586">
    <property type="protein sequence ID" value="WNZ24041.1"/>
    <property type="molecule type" value="Genomic_DNA"/>
</dbReference>
<name>A0AA96WMD3_9CYAN</name>
<sequence length="139" mass="15652">MPTPCHIIVEGNPALIYASRNGMPEKVLPTLRRFLDTFWQERDISGEVCDTPECLVAQIVVRFGFEICEDDFSNLRVGVQYHPDVEYLYAIGANRQIRVWVPESSYRANPALGLQGCRELVLDAQRNAQLDAQLDAQAG</sequence>
<evidence type="ECO:0000313" key="1">
    <source>
        <dbReference type="EMBL" id="WNZ24041.1"/>
    </source>
</evidence>
<organism evidence="1">
    <name type="scientific">Leptolyngbya sp. NK1-12</name>
    <dbReference type="NCBI Taxonomy" id="2547451"/>
    <lineage>
        <taxon>Bacteria</taxon>
        <taxon>Bacillati</taxon>
        <taxon>Cyanobacteriota</taxon>
        <taxon>Cyanophyceae</taxon>
        <taxon>Leptolyngbyales</taxon>
        <taxon>Leptolyngbyaceae</taxon>
        <taxon>Leptolyngbya group</taxon>
        <taxon>Leptolyngbya</taxon>
    </lineage>
</organism>
<dbReference type="RefSeq" id="WP_316429620.1">
    <property type="nucleotide sequence ID" value="NZ_CP053586.1"/>
</dbReference>
<gene>
    <name evidence="1" type="ORF">HJG54_15020</name>
</gene>